<dbReference type="EMBL" id="FQ790309">
    <property type="protein sequence ID" value="CCD34440.1"/>
    <property type="molecule type" value="Genomic_DNA"/>
</dbReference>
<proteinExistence type="predicted"/>
<gene>
    <name evidence="1" type="ORF">BofuT4_uP026380.1</name>
</gene>
<dbReference type="AlphaFoldDB" id="G2YB49"/>
<evidence type="ECO:0000313" key="2">
    <source>
        <dbReference type="Proteomes" id="UP000008177"/>
    </source>
</evidence>
<dbReference type="InParanoid" id="G2YB49"/>
<reference evidence="2" key="1">
    <citation type="journal article" date="2011" name="PLoS Genet.">
        <title>Genomic analysis of the necrotrophic fungal pathogens Sclerotinia sclerotiorum and Botrytis cinerea.</title>
        <authorList>
            <person name="Amselem J."/>
            <person name="Cuomo C.A."/>
            <person name="van Kan J.A."/>
            <person name="Viaud M."/>
            <person name="Benito E.P."/>
            <person name="Couloux A."/>
            <person name="Coutinho P.M."/>
            <person name="de Vries R.P."/>
            <person name="Dyer P.S."/>
            <person name="Fillinger S."/>
            <person name="Fournier E."/>
            <person name="Gout L."/>
            <person name="Hahn M."/>
            <person name="Kohn L."/>
            <person name="Lapalu N."/>
            <person name="Plummer K.M."/>
            <person name="Pradier J.M."/>
            <person name="Quevillon E."/>
            <person name="Sharon A."/>
            <person name="Simon A."/>
            <person name="ten Have A."/>
            <person name="Tudzynski B."/>
            <person name="Tudzynski P."/>
            <person name="Wincker P."/>
            <person name="Andrew M."/>
            <person name="Anthouard V."/>
            <person name="Beever R.E."/>
            <person name="Beffa R."/>
            <person name="Benoit I."/>
            <person name="Bouzid O."/>
            <person name="Brault B."/>
            <person name="Chen Z."/>
            <person name="Choquer M."/>
            <person name="Collemare J."/>
            <person name="Cotton P."/>
            <person name="Danchin E.G."/>
            <person name="Da Silva C."/>
            <person name="Gautier A."/>
            <person name="Giraud C."/>
            <person name="Giraud T."/>
            <person name="Gonzalez C."/>
            <person name="Grossetete S."/>
            <person name="Guldener U."/>
            <person name="Henrissat B."/>
            <person name="Howlett B.J."/>
            <person name="Kodira C."/>
            <person name="Kretschmer M."/>
            <person name="Lappartient A."/>
            <person name="Leroch M."/>
            <person name="Levis C."/>
            <person name="Mauceli E."/>
            <person name="Neuveglise C."/>
            <person name="Oeser B."/>
            <person name="Pearson M."/>
            <person name="Poulain J."/>
            <person name="Poussereau N."/>
            <person name="Quesneville H."/>
            <person name="Rascle C."/>
            <person name="Schumacher J."/>
            <person name="Segurens B."/>
            <person name="Sexton A."/>
            <person name="Silva E."/>
            <person name="Sirven C."/>
            <person name="Soanes D.M."/>
            <person name="Talbot N.J."/>
            <person name="Templeton M."/>
            <person name="Yandava C."/>
            <person name="Yarden O."/>
            <person name="Zeng Q."/>
            <person name="Rollins J.A."/>
            <person name="Lebrun M.H."/>
            <person name="Dickman M."/>
        </authorList>
    </citation>
    <scope>NUCLEOTIDE SEQUENCE [LARGE SCALE GENOMIC DNA]</scope>
    <source>
        <strain evidence="2">T4</strain>
    </source>
</reference>
<dbReference type="HOGENOM" id="CLU_2775652_0_0_1"/>
<organism evidence="1 2">
    <name type="scientific">Botryotinia fuckeliana (strain T4)</name>
    <name type="common">Noble rot fungus</name>
    <name type="synonym">Botrytis cinerea</name>
    <dbReference type="NCBI Taxonomy" id="999810"/>
    <lineage>
        <taxon>Eukaryota</taxon>
        <taxon>Fungi</taxon>
        <taxon>Dikarya</taxon>
        <taxon>Ascomycota</taxon>
        <taxon>Pezizomycotina</taxon>
        <taxon>Leotiomycetes</taxon>
        <taxon>Helotiales</taxon>
        <taxon>Sclerotiniaceae</taxon>
        <taxon>Botrytis</taxon>
    </lineage>
</organism>
<sequence>MAILHSEVPTEWLTQFETQKTERKSNSIMHLDVSASNQRKATEVITYHATAINLQIFPVDSTSFRFLGP</sequence>
<accession>G2YB49</accession>
<dbReference type="Proteomes" id="UP000008177">
    <property type="component" value="Unplaced contigs"/>
</dbReference>
<evidence type="ECO:0000313" key="1">
    <source>
        <dbReference type="EMBL" id="CCD34440.1"/>
    </source>
</evidence>
<protein>
    <submittedName>
        <fullName evidence="1">Uncharacterized protein</fullName>
    </submittedName>
</protein>
<name>G2YB49_BOTF4</name>